<dbReference type="GO" id="GO:0046872">
    <property type="term" value="F:metal ion binding"/>
    <property type="evidence" value="ECO:0007669"/>
    <property type="project" value="UniProtKB-KW"/>
</dbReference>
<organism evidence="13 14">
    <name type="scientific">Cycloclasticus pugetii</name>
    <dbReference type="NCBI Taxonomy" id="34068"/>
    <lineage>
        <taxon>Bacteria</taxon>
        <taxon>Pseudomonadati</taxon>
        <taxon>Pseudomonadota</taxon>
        <taxon>Gammaproteobacteria</taxon>
        <taxon>Thiotrichales</taxon>
        <taxon>Piscirickettsiaceae</taxon>
        <taxon>Cycloclasticus</taxon>
    </lineage>
</organism>
<protein>
    <submittedName>
        <fullName evidence="13">Heme o oxygenase transmembrane protein</fullName>
    </submittedName>
</protein>
<comment type="caution">
    <text evidence="13">The sequence shown here is derived from an EMBL/GenBank/DDBJ whole genome shotgun (WGS) entry which is preliminary data.</text>
</comment>
<comment type="pathway">
    <text evidence="11">Porphyrin-containing compound metabolism.</text>
</comment>
<feature type="transmembrane region" description="Helical" evidence="12">
    <location>
        <begin position="242"/>
        <end position="263"/>
    </location>
</feature>
<reference evidence="13 14" key="1">
    <citation type="journal article" date="2013" name="Genome Announc.">
        <title>Genome Sequence of the Pyrene- and Fluoranthene-Degrading Bacterium Cycloclasticus sp. Strain PY97M.</title>
        <authorList>
            <person name="Cui Z."/>
            <person name="Xu G."/>
            <person name="Li Q."/>
            <person name="Gao W."/>
            <person name="Zheng L."/>
        </authorList>
    </citation>
    <scope>NUCLEOTIDE SEQUENCE [LARGE SCALE GENOMIC DNA]</scope>
    <source>
        <strain evidence="13 14">PY97M</strain>
    </source>
</reference>
<dbReference type="AlphaFoldDB" id="A0AB33Z081"/>
<feature type="transmembrane region" description="Helical" evidence="12">
    <location>
        <begin position="105"/>
        <end position="126"/>
    </location>
</feature>
<evidence type="ECO:0000256" key="10">
    <source>
        <dbReference type="ARBA" id="ARBA00023157"/>
    </source>
</evidence>
<dbReference type="PANTHER" id="PTHR35457">
    <property type="entry name" value="HEME A SYNTHASE"/>
    <property type="match status" value="1"/>
</dbReference>
<evidence type="ECO:0000256" key="12">
    <source>
        <dbReference type="SAM" id="Phobius"/>
    </source>
</evidence>
<keyword evidence="7" id="KW-0408">Iron</keyword>
<proteinExistence type="predicted"/>
<keyword evidence="14" id="KW-1185">Reference proteome</keyword>
<feature type="transmembrane region" description="Helical" evidence="12">
    <location>
        <begin position="164"/>
        <end position="183"/>
    </location>
</feature>
<dbReference type="RefSeq" id="WP_016390571.1">
    <property type="nucleotide sequence ID" value="NZ_KE646808.1"/>
</dbReference>
<dbReference type="GO" id="GO:0016020">
    <property type="term" value="C:membrane"/>
    <property type="evidence" value="ECO:0007669"/>
    <property type="project" value="UniProtKB-SubCell"/>
</dbReference>
<accession>A0AB33Z081</accession>
<comment type="subcellular location">
    <subcellularLocation>
        <location evidence="1">Membrane</location>
        <topology evidence="1">Multi-pass membrane protein</topology>
    </subcellularLocation>
</comment>
<evidence type="ECO:0000313" key="13">
    <source>
        <dbReference type="EMBL" id="EPD12785.1"/>
    </source>
</evidence>
<dbReference type="GO" id="GO:0006784">
    <property type="term" value="P:heme A biosynthetic process"/>
    <property type="evidence" value="ECO:0007669"/>
    <property type="project" value="InterPro"/>
</dbReference>
<feature type="transmembrane region" description="Helical" evidence="12">
    <location>
        <begin position="272"/>
        <end position="291"/>
    </location>
</feature>
<evidence type="ECO:0000256" key="3">
    <source>
        <dbReference type="ARBA" id="ARBA00022692"/>
    </source>
</evidence>
<evidence type="ECO:0000313" key="14">
    <source>
        <dbReference type="Proteomes" id="UP000015462"/>
    </source>
</evidence>
<evidence type="ECO:0000256" key="1">
    <source>
        <dbReference type="ARBA" id="ARBA00004141"/>
    </source>
</evidence>
<keyword evidence="6" id="KW-0560">Oxidoreductase</keyword>
<keyword evidence="8" id="KW-0350">Heme biosynthesis</keyword>
<keyword evidence="5 12" id="KW-1133">Transmembrane helix</keyword>
<feature type="transmembrane region" description="Helical" evidence="12">
    <location>
        <begin position="297"/>
        <end position="317"/>
    </location>
</feature>
<keyword evidence="10" id="KW-1015">Disulfide bond</keyword>
<feature type="transmembrane region" description="Helical" evidence="12">
    <location>
        <begin position="132"/>
        <end position="152"/>
    </location>
</feature>
<keyword evidence="2" id="KW-1003">Cell membrane</keyword>
<evidence type="ECO:0000256" key="7">
    <source>
        <dbReference type="ARBA" id="ARBA00023004"/>
    </source>
</evidence>
<dbReference type="PANTHER" id="PTHR35457:SF1">
    <property type="entry name" value="HEME A SYNTHASE"/>
    <property type="match status" value="1"/>
</dbReference>
<dbReference type="Pfam" id="PF02628">
    <property type="entry name" value="COX15-CtaA"/>
    <property type="match status" value="1"/>
</dbReference>
<gene>
    <name evidence="13" type="ORF">L196_07946</name>
</gene>
<dbReference type="InterPro" id="IPR003780">
    <property type="entry name" value="COX15/CtaA_fam"/>
</dbReference>
<dbReference type="GO" id="GO:0016491">
    <property type="term" value="F:oxidoreductase activity"/>
    <property type="evidence" value="ECO:0007669"/>
    <property type="project" value="UniProtKB-KW"/>
</dbReference>
<evidence type="ECO:0000256" key="2">
    <source>
        <dbReference type="ARBA" id="ARBA00022475"/>
    </source>
</evidence>
<sequence length="324" mass="35551">MFRNLTIFAILLALFVVVLGAYVRLSDAGLGCPDWPGCYGSLIVDESHEGVAHAAEHYPERPLEVSKAWKEMIHRYFASGLGLVILILTIMAWRQPELGQRGLTTLLLLLVMFQGALGMWTVTLLVKPAIVMSHLLGGLATLSLLLLLLLRIQTKRLAQTDKKNTVRGVTSVALLVLVVQIALGGWTSTNYAALACPDFPTCFGTSWTPAVDYKEGFVLWRGLGVDYEFGVLSNEARAAIHWVHRIGALITTILFSFLIYLLIRLSAVKEAIMLGALLFMQVMLGILNVLLNLPLHVAVAHNAVAALLLLSVVYVRFRLGKPVL</sequence>
<keyword evidence="4" id="KW-0479">Metal-binding</keyword>
<evidence type="ECO:0000256" key="5">
    <source>
        <dbReference type="ARBA" id="ARBA00022989"/>
    </source>
</evidence>
<evidence type="ECO:0000256" key="4">
    <source>
        <dbReference type="ARBA" id="ARBA00022723"/>
    </source>
</evidence>
<evidence type="ECO:0000256" key="8">
    <source>
        <dbReference type="ARBA" id="ARBA00023133"/>
    </source>
</evidence>
<dbReference type="InterPro" id="IPR050450">
    <property type="entry name" value="COX15/CtaA_HemeA_synthase"/>
</dbReference>
<dbReference type="EMBL" id="ASHL01000006">
    <property type="protein sequence ID" value="EPD12785.1"/>
    <property type="molecule type" value="Genomic_DNA"/>
</dbReference>
<feature type="transmembrane region" description="Helical" evidence="12">
    <location>
        <begin position="73"/>
        <end position="93"/>
    </location>
</feature>
<keyword evidence="3 12" id="KW-0812">Transmembrane</keyword>
<keyword evidence="9 12" id="KW-0472">Membrane</keyword>
<dbReference type="Proteomes" id="UP000015462">
    <property type="component" value="Unassembled WGS sequence"/>
</dbReference>
<evidence type="ECO:0000256" key="9">
    <source>
        <dbReference type="ARBA" id="ARBA00023136"/>
    </source>
</evidence>
<name>A0AB33Z081_9GAMM</name>
<evidence type="ECO:0000256" key="6">
    <source>
        <dbReference type="ARBA" id="ARBA00023002"/>
    </source>
</evidence>
<evidence type="ECO:0000256" key="11">
    <source>
        <dbReference type="ARBA" id="ARBA00023444"/>
    </source>
</evidence>